<proteinExistence type="predicted"/>
<name>Q6K640_ORYSJ</name>
<evidence type="ECO:0000256" key="1">
    <source>
        <dbReference type="SAM" id="MobiDB-lite"/>
    </source>
</evidence>
<accession>Q6K640</accession>
<feature type="compositionally biased region" description="Basic and acidic residues" evidence="1">
    <location>
        <begin position="39"/>
        <end position="53"/>
    </location>
</feature>
<protein>
    <submittedName>
        <fullName evidence="2">Uncharacterized protein</fullName>
    </submittedName>
</protein>
<feature type="region of interest" description="Disordered" evidence="1">
    <location>
        <begin position="23"/>
        <end position="60"/>
    </location>
</feature>
<evidence type="ECO:0000313" key="3">
    <source>
        <dbReference type="Proteomes" id="UP000000763"/>
    </source>
</evidence>
<sequence>MVAPEKHGLKYCMSAYNNPKRELSHDVSIPDRCSGQGVRDQRRTEKVSIKDPIQRPQNPT</sequence>
<reference evidence="3" key="2">
    <citation type="journal article" date="2008" name="Nucleic Acids Res.">
        <title>The rice annotation project database (RAP-DB): 2008 update.</title>
        <authorList>
            <consortium name="The rice annotation project (RAP)"/>
        </authorList>
    </citation>
    <scope>GENOME REANNOTATION</scope>
    <source>
        <strain evidence="3">cv. Nipponbare</strain>
    </source>
</reference>
<organism evidence="2 3">
    <name type="scientific">Oryza sativa subsp. japonica</name>
    <name type="common">Rice</name>
    <dbReference type="NCBI Taxonomy" id="39947"/>
    <lineage>
        <taxon>Eukaryota</taxon>
        <taxon>Viridiplantae</taxon>
        <taxon>Streptophyta</taxon>
        <taxon>Embryophyta</taxon>
        <taxon>Tracheophyta</taxon>
        <taxon>Spermatophyta</taxon>
        <taxon>Magnoliopsida</taxon>
        <taxon>Liliopsida</taxon>
        <taxon>Poales</taxon>
        <taxon>Poaceae</taxon>
        <taxon>BOP clade</taxon>
        <taxon>Oryzoideae</taxon>
        <taxon>Oryzeae</taxon>
        <taxon>Oryzinae</taxon>
        <taxon>Oryza</taxon>
        <taxon>Oryza sativa</taxon>
    </lineage>
</organism>
<gene>
    <name evidence="2" type="primary">OJ1004_A05.12</name>
</gene>
<dbReference type="EMBL" id="AP005286">
    <property type="protein sequence ID" value="BAD19681.1"/>
    <property type="molecule type" value="Genomic_DNA"/>
</dbReference>
<dbReference type="Proteomes" id="UP000000763">
    <property type="component" value="Chromosome 2"/>
</dbReference>
<dbReference type="AlphaFoldDB" id="Q6K640"/>
<evidence type="ECO:0000313" key="2">
    <source>
        <dbReference type="EMBL" id="BAD19681.1"/>
    </source>
</evidence>
<reference evidence="3" key="1">
    <citation type="journal article" date="2005" name="Nature">
        <title>The map-based sequence of the rice genome.</title>
        <authorList>
            <consortium name="International rice genome sequencing project (IRGSP)"/>
            <person name="Matsumoto T."/>
            <person name="Wu J."/>
            <person name="Kanamori H."/>
            <person name="Katayose Y."/>
            <person name="Fujisawa M."/>
            <person name="Namiki N."/>
            <person name="Mizuno H."/>
            <person name="Yamamoto K."/>
            <person name="Antonio B.A."/>
            <person name="Baba T."/>
            <person name="Sakata K."/>
            <person name="Nagamura Y."/>
            <person name="Aoki H."/>
            <person name="Arikawa K."/>
            <person name="Arita K."/>
            <person name="Bito T."/>
            <person name="Chiden Y."/>
            <person name="Fujitsuka N."/>
            <person name="Fukunaka R."/>
            <person name="Hamada M."/>
            <person name="Harada C."/>
            <person name="Hayashi A."/>
            <person name="Hijishita S."/>
            <person name="Honda M."/>
            <person name="Hosokawa S."/>
            <person name="Ichikawa Y."/>
            <person name="Idonuma A."/>
            <person name="Iijima M."/>
            <person name="Ikeda M."/>
            <person name="Ikeno M."/>
            <person name="Ito K."/>
            <person name="Ito S."/>
            <person name="Ito T."/>
            <person name="Ito Y."/>
            <person name="Ito Y."/>
            <person name="Iwabuchi A."/>
            <person name="Kamiya K."/>
            <person name="Karasawa W."/>
            <person name="Kurita K."/>
            <person name="Katagiri S."/>
            <person name="Kikuta A."/>
            <person name="Kobayashi H."/>
            <person name="Kobayashi N."/>
            <person name="Machita K."/>
            <person name="Maehara T."/>
            <person name="Masukawa M."/>
            <person name="Mizubayashi T."/>
            <person name="Mukai Y."/>
            <person name="Nagasaki H."/>
            <person name="Nagata Y."/>
            <person name="Naito S."/>
            <person name="Nakashima M."/>
            <person name="Nakama Y."/>
            <person name="Nakamichi Y."/>
            <person name="Nakamura M."/>
            <person name="Meguro A."/>
            <person name="Negishi M."/>
            <person name="Ohta I."/>
            <person name="Ohta T."/>
            <person name="Okamoto M."/>
            <person name="Ono N."/>
            <person name="Saji S."/>
            <person name="Sakaguchi M."/>
            <person name="Sakai K."/>
            <person name="Shibata M."/>
            <person name="Shimokawa T."/>
            <person name="Song J."/>
            <person name="Takazaki Y."/>
            <person name="Terasawa K."/>
            <person name="Tsugane M."/>
            <person name="Tsuji K."/>
            <person name="Ueda S."/>
            <person name="Waki K."/>
            <person name="Yamagata H."/>
            <person name="Yamamoto M."/>
            <person name="Yamamoto S."/>
            <person name="Yamane H."/>
            <person name="Yoshiki S."/>
            <person name="Yoshihara R."/>
            <person name="Yukawa K."/>
            <person name="Zhong H."/>
            <person name="Yano M."/>
            <person name="Yuan Q."/>
            <person name="Ouyang S."/>
            <person name="Liu J."/>
            <person name="Jones K.M."/>
            <person name="Gansberger K."/>
            <person name="Moffat K."/>
            <person name="Hill J."/>
            <person name="Bera J."/>
            <person name="Fadrosh D."/>
            <person name="Jin S."/>
            <person name="Johri S."/>
            <person name="Kim M."/>
            <person name="Overton L."/>
            <person name="Reardon M."/>
            <person name="Tsitrin T."/>
            <person name="Vuong H."/>
            <person name="Weaver B."/>
            <person name="Ciecko A."/>
            <person name="Tallon L."/>
            <person name="Jackson J."/>
            <person name="Pai G."/>
            <person name="Aken S.V."/>
            <person name="Utterback T."/>
            <person name="Reidmuller S."/>
            <person name="Feldblyum T."/>
            <person name="Hsiao J."/>
            <person name="Zismann V."/>
            <person name="Iobst S."/>
            <person name="de Vazeille A.R."/>
            <person name="Buell C.R."/>
            <person name="Ying K."/>
            <person name="Li Y."/>
            <person name="Lu T."/>
            <person name="Huang Y."/>
            <person name="Zhao Q."/>
            <person name="Feng Q."/>
            <person name="Zhang L."/>
            <person name="Zhu J."/>
            <person name="Weng Q."/>
            <person name="Mu J."/>
            <person name="Lu Y."/>
            <person name="Fan D."/>
            <person name="Liu Y."/>
            <person name="Guan J."/>
            <person name="Zhang Y."/>
            <person name="Yu S."/>
            <person name="Liu X."/>
            <person name="Zhang Y."/>
            <person name="Hong G."/>
            <person name="Han B."/>
            <person name="Choisne N."/>
            <person name="Demange N."/>
            <person name="Orjeda G."/>
            <person name="Samain S."/>
            <person name="Cattolico L."/>
            <person name="Pelletier E."/>
            <person name="Couloux A."/>
            <person name="Segurens B."/>
            <person name="Wincker P."/>
            <person name="D'Hont A."/>
            <person name="Scarpelli C."/>
            <person name="Weissenbach J."/>
            <person name="Salanoubat M."/>
            <person name="Quetier F."/>
            <person name="Yu Y."/>
            <person name="Kim H.R."/>
            <person name="Rambo T."/>
            <person name="Currie J."/>
            <person name="Collura K."/>
            <person name="Luo M."/>
            <person name="Yang T."/>
            <person name="Ammiraju J.S.S."/>
            <person name="Engler F."/>
            <person name="Soderlund C."/>
            <person name="Wing R.A."/>
            <person name="Palmer L.E."/>
            <person name="de la Bastide M."/>
            <person name="Spiegel L."/>
            <person name="Nascimento L."/>
            <person name="Zutavern T."/>
            <person name="O'Shaughnessy A."/>
            <person name="Dike S."/>
            <person name="Dedhia N."/>
            <person name="Preston R."/>
            <person name="Balija V."/>
            <person name="McCombie W.R."/>
            <person name="Chow T."/>
            <person name="Chen H."/>
            <person name="Chung M."/>
            <person name="Chen C."/>
            <person name="Shaw J."/>
            <person name="Wu H."/>
            <person name="Hsiao K."/>
            <person name="Chao Y."/>
            <person name="Chu M."/>
            <person name="Cheng C."/>
            <person name="Hour A."/>
            <person name="Lee P."/>
            <person name="Lin S."/>
            <person name="Lin Y."/>
            <person name="Liou J."/>
            <person name="Liu S."/>
            <person name="Hsing Y."/>
            <person name="Raghuvanshi S."/>
            <person name="Mohanty A."/>
            <person name="Bharti A.K."/>
            <person name="Gaur A."/>
            <person name="Gupta V."/>
            <person name="Kumar D."/>
            <person name="Ravi V."/>
            <person name="Vij S."/>
            <person name="Kapur A."/>
            <person name="Khurana P."/>
            <person name="Khurana P."/>
            <person name="Khurana J.P."/>
            <person name="Tyagi A.K."/>
            <person name="Gaikwad K."/>
            <person name="Singh A."/>
            <person name="Dalal V."/>
            <person name="Srivastava S."/>
            <person name="Dixit A."/>
            <person name="Pal A.K."/>
            <person name="Ghazi I.A."/>
            <person name="Yadav M."/>
            <person name="Pandit A."/>
            <person name="Bhargava A."/>
            <person name="Sureshbabu K."/>
            <person name="Batra K."/>
            <person name="Sharma T.R."/>
            <person name="Mohapatra T."/>
            <person name="Singh N.K."/>
            <person name="Messing J."/>
            <person name="Nelson A.B."/>
            <person name="Fuks G."/>
            <person name="Kavchok S."/>
            <person name="Keizer G."/>
            <person name="Linton E."/>
            <person name="Llaca V."/>
            <person name="Song R."/>
            <person name="Tanyolac B."/>
            <person name="Young S."/>
            <person name="Ho-Il K."/>
            <person name="Hahn J.H."/>
            <person name="Sangsakoo G."/>
            <person name="Vanavichit A."/>
            <person name="de Mattos Luiz.A.T."/>
            <person name="Zimmer P.D."/>
            <person name="Malone G."/>
            <person name="Dellagostin O."/>
            <person name="de Oliveira A.C."/>
            <person name="Bevan M."/>
            <person name="Bancroft I."/>
            <person name="Minx P."/>
            <person name="Cordum H."/>
            <person name="Wilson R."/>
            <person name="Cheng Z."/>
            <person name="Jin W."/>
            <person name="Jiang J."/>
            <person name="Leong S.A."/>
            <person name="Iwama H."/>
            <person name="Gojobori T."/>
            <person name="Itoh T."/>
            <person name="Niimura Y."/>
            <person name="Fujii Y."/>
            <person name="Habara T."/>
            <person name="Sakai H."/>
            <person name="Sato Y."/>
            <person name="Wilson G."/>
            <person name="Kumar K."/>
            <person name="McCouch S."/>
            <person name="Juretic N."/>
            <person name="Hoen D."/>
            <person name="Wright S."/>
            <person name="Bruskiewich R."/>
            <person name="Bureau T."/>
            <person name="Miyao A."/>
            <person name="Hirochika H."/>
            <person name="Nishikawa T."/>
            <person name="Kadowaki K."/>
            <person name="Sugiura M."/>
            <person name="Burr B."/>
            <person name="Sasaki T."/>
        </authorList>
    </citation>
    <scope>NUCLEOTIDE SEQUENCE [LARGE SCALE GENOMIC DNA]</scope>
    <source>
        <strain evidence="3">cv. Nipponbare</strain>
    </source>
</reference>